<protein>
    <submittedName>
        <fullName evidence="1">Uncharacterized protein</fullName>
    </submittedName>
</protein>
<organism evidence="1 2">
    <name type="scientific">Purpureocillium lilacinum</name>
    <name type="common">Paecilomyces lilacinus</name>
    <dbReference type="NCBI Taxonomy" id="33203"/>
    <lineage>
        <taxon>Eukaryota</taxon>
        <taxon>Fungi</taxon>
        <taxon>Dikarya</taxon>
        <taxon>Ascomycota</taxon>
        <taxon>Pezizomycotina</taxon>
        <taxon>Sordariomycetes</taxon>
        <taxon>Hypocreomycetidae</taxon>
        <taxon>Hypocreales</taxon>
        <taxon>Ophiocordycipitaceae</taxon>
        <taxon>Purpureocillium</taxon>
    </lineage>
</organism>
<comment type="caution">
    <text evidence="1">The sequence shown here is derived from an EMBL/GenBank/DDBJ whole genome shotgun (WGS) entry which is preliminary data.</text>
</comment>
<reference evidence="1" key="1">
    <citation type="submission" date="2024-12" db="EMBL/GenBank/DDBJ databases">
        <title>Comparative genomics and development of molecular markers within Purpureocillium lilacinum and among Purpureocillium species.</title>
        <authorList>
            <person name="Yeh Z.-Y."/>
            <person name="Ni N.-T."/>
            <person name="Lo P.-H."/>
            <person name="Mushyakhwo K."/>
            <person name="Lin C.-F."/>
            <person name="Nai Y.-S."/>
        </authorList>
    </citation>
    <scope>NUCLEOTIDE SEQUENCE</scope>
    <source>
        <strain evidence="1">NCHU-NPUST-175</strain>
    </source>
</reference>
<sequence length="406" mass="44969">MSDADQAAAAAAAEEAFHKFAVESWTLYGIGLFATMLRTYARIRAVGIRNLRPDDYLAWVGMAFYTAQAALAYSVGTVAHGLANNGMTDAERAALSPDSQEFRFRIIGSKIQISGWTIYSALIWSFKLSMLFFFIRLTEGLGRPYRIRIHIGFFLVIGTFFASIITIFAACRPFPKYWQINPDPGSQQLPSSHFPAHCLGLVCFQCFYGLIPDFDSTAHAVAVKSEDAKEDRLYHRLGLWRLCACLCDAKKRLRLGGPHQRRPACRLMGHTRILCRRHHHEPADDLPLFKSWLTPLFGSALSSSNKAYKTPTGFQTIGGGGGNSHSRNRRGPPSANPITVNMTFSESEERMVDGVKMQTLGYSTASSSGNHGPPGSIVVSKQVDITTEDRSSHNGEQNPQQVRDAW</sequence>
<gene>
    <name evidence="1" type="ORF">ACCO45_006867</name>
</gene>
<name>A0ACC4DQQ2_PURLI</name>
<proteinExistence type="predicted"/>
<accession>A0ACC4DQQ2</accession>
<dbReference type="Proteomes" id="UP001638806">
    <property type="component" value="Unassembled WGS sequence"/>
</dbReference>
<evidence type="ECO:0000313" key="1">
    <source>
        <dbReference type="EMBL" id="KAL3958705.1"/>
    </source>
</evidence>
<evidence type="ECO:0000313" key="2">
    <source>
        <dbReference type="Proteomes" id="UP001638806"/>
    </source>
</evidence>
<keyword evidence="2" id="KW-1185">Reference proteome</keyword>
<dbReference type="EMBL" id="JBGNUJ010000006">
    <property type="protein sequence ID" value="KAL3958705.1"/>
    <property type="molecule type" value="Genomic_DNA"/>
</dbReference>